<reference evidence="8" key="1">
    <citation type="submission" date="2020-11" db="EMBL/GenBank/DDBJ databases">
        <authorList>
            <person name="Tran Van P."/>
        </authorList>
    </citation>
    <scope>NUCLEOTIDE SEQUENCE</scope>
</reference>
<evidence type="ECO:0000256" key="1">
    <source>
        <dbReference type="ARBA" id="ARBA00004141"/>
    </source>
</evidence>
<evidence type="ECO:0000259" key="7">
    <source>
        <dbReference type="Pfam" id="PF00005"/>
    </source>
</evidence>
<dbReference type="PANTHER" id="PTHR48041">
    <property type="entry name" value="ABC TRANSPORTER G FAMILY MEMBER 28"/>
    <property type="match status" value="1"/>
</dbReference>
<evidence type="ECO:0000256" key="5">
    <source>
        <dbReference type="ARBA" id="ARBA00022989"/>
    </source>
</evidence>
<evidence type="ECO:0000256" key="2">
    <source>
        <dbReference type="ARBA" id="ARBA00005814"/>
    </source>
</evidence>
<dbReference type="Pfam" id="PF00005">
    <property type="entry name" value="ABC_tran"/>
    <property type="match status" value="1"/>
</dbReference>
<organism evidence="8">
    <name type="scientific">Timema genevievae</name>
    <name type="common">Walking stick</name>
    <dbReference type="NCBI Taxonomy" id="629358"/>
    <lineage>
        <taxon>Eukaryota</taxon>
        <taxon>Metazoa</taxon>
        <taxon>Ecdysozoa</taxon>
        <taxon>Arthropoda</taxon>
        <taxon>Hexapoda</taxon>
        <taxon>Insecta</taxon>
        <taxon>Pterygota</taxon>
        <taxon>Neoptera</taxon>
        <taxon>Polyneoptera</taxon>
        <taxon>Phasmatodea</taxon>
        <taxon>Timematodea</taxon>
        <taxon>Timematoidea</taxon>
        <taxon>Timematidae</taxon>
        <taxon>Timema</taxon>
    </lineage>
</organism>
<dbReference type="InterPro" id="IPR050352">
    <property type="entry name" value="ABCG_transporters"/>
</dbReference>
<keyword evidence="5" id="KW-1133">Transmembrane helix</keyword>
<evidence type="ECO:0000256" key="6">
    <source>
        <dbReference type="ARBA" id="ARBA00023136"/>
    </source>
</evidence>
<evidence type="ECO:0000256" key="3">
    <source>
        <dbReference type="ARBA" id="ARBA00022448"/>
    </source>
</evidence>
<proteinExistence type="inferred from homology"/>
<dbReference type="Gene3D" id="3.40.50.300">
    <property type="entry name" value="P-loop containing nucleotide triphosphate hydrolases"/>
    <property type="match status" value="1"/>
</dbReference>
<feature type="domain" description="ABC transporter" evidence="7">
    <location>
        <begin position="56"/>
        <end position="141"/>
    </location>
</feature>
<keyword evidence="6" id="KW-0472">Membrane</keyword>
<dbReference type="GO" id="GO:0005886">
    <property type="term" value="C:plasma membrane"/>
    <property type="evidence" value="ECO:0007669"/>
    <property type="project" value="TreeGrafter"/>
</dbReference>
<sequence>MKSCVRICLQAMGDISNICYRKNCDEVRVLPGVPDFFNRDLITLGRKKILHEICGRFVPSQLIAIMGPSGAGKSTLLDILSGYRISGVTGVVGVDGVERELDEFRRLSCYITQDDRLEPLLTVQESMRVAADLKLGVHVTTQEKLAIEVYPHLRGGTVGNHLWGKKNIINTSYRDSNPETPVIDSLVYCESDALDYTATGAGLHIIS</sequence>
<dbReference type="AlphaFoldDB" id="A0A7R9K2Y8"/>
<dbReference type="EMBL" id="OE842810">
    <property type="protein sequence ID" value="CAD7601469.1"/>
    <property type="molecule type" value="Genomic_DNA"/>
</dbReference>
<gene>
    <name evidence="8" type="ORF">TGEB3V08_LOCUS7965</name>
</gene>
<evidence type="ECO:0000313" key="8">
    <source>
        <dbReference type="EMBL" id="CAD7601469.1"/>
    </source>
</evidence>
<name>A0A7R9K2Y8_TIMGE</name>
<dbReference type="PANTHER" id="PTHR48041:SF26">
    <property type="entry name" value="FI22810P1"/>
    <property type="match status" value="1"/>
</dbReference>
<comment type="subcellular location">
    <subcellularLocation>
        <location evidence="1">Membrane</location>
        <topology evidence="1">Multi-pass membrane protein</topology>
    </subcellularLocation>
</comment>
<dbReference type="GO" id="GO:0042626">
    <property type="term" value="F:ATPase-coupled transmembrane transporter activity"/>
    <property type="evidence" value="ECO:0007669"/>
    <property type="project" value="TreeGrafter"/>
</dbReference>
<comment type="similarity">
    <text evidence="2">Belongs to the ABC transporter superfamily. ABCG family. Eye pigment precursor importer (TC 3.A.1.204) subfamily.</text>
</comment>
<protein>
    <recommendedName>
        <fullName evidence="7">ABC transporter domain-containing protein</fullName>
    </recommendedName>
</protein>
<accession>A0A7R9K2Y8</accession>
<dbReference type="SUPFAM" id="SSF52540">
    <property type="entry name" value="P-loop containing nucleoside triphosphate hydrolases"/>
    <property type="match status" value="1"/>
</dbReference>
<keyword evidence="4" id="KW-0812">Transmembrane</keyword>
<evidence type="ECO:0000256" key="4">
    <source>
        <dbReference type="ARBA" id="ARBA00022692"/>
    </source>
</evidence>
<dbReference type="GO" id="GO:0016887">
    <property type="term" value="F:ATP hydrolysis activity"/>
    <property type="evidence" value="ECO:0007669"/>
    <property type="project" value="InterPro"/>
</dbReference>
<dbReference type="InterPro" id="IPR003439">
    <property type="entry name" value="ABC_transporter-like_ATP-bd"/>
</dbReference>
<dbReference type="InterPro" id="IPR027417">
    <property type="entry name" value="P-loop_NTPase"/>
</dbReference>
<dbReference type="GO" id="GO:0005524">
    <property type="term" value="F:ATP binding"/>
    <property type="evidence" value="ECO:0007669"/>
    <property type="project" value="InterPro"/>
</dbReference>
<keyword evidence="3" id="KW-0813">Transport</keyword>